<sequence>MGQVNWSAVDAALFDLDGVLTPTSEVHMRAWAEVFDAFLATRGLAEPFTDADYFAYVDGKPRYDAVRAFLASRGIDLPEGSTDDPPGAGTVRGLGNLKNDAFLETLHRDGMAAYPGSVRLLDWLGGHGVAVAVVSSSRNAAAVLEAAGLADRFDVVVDGQVAAAEDLPGKPAPDTYRYAARLLHVPYDRAVVLEDALSGVAAGRAGGFAAVVGVDRGVGAEALREAGADKVVADLADLVPPESAAPPAVRHP</sequence>
<keyword evidence="12" id="KW-1185">Reference proteome</keyword>
<accession>A0A1G6GGG0</accession>
<evidence type="ECO:0000313" key="11">
    <source>
        <dbReference type="EMBL" id="SDB80266.1"/>
    </source>
</evidence>
<keyword evidence="6" id="KW-0413">Isomerase</keyword>
<dbReference type="SFLD" id="SFLDG01129">
    <property type="entry name" value="C1.5:_HAD__Beta-PGM__Phosphata"/>
    <property type="match status" value="1"/>
</dbReference>
<dbReference type="Gene3D" id="1.10.150.240">
    <property type="entry name" value="Putative phosphatase, domain 2"/>
    <property type="match status" value="1"/>
</dbReference>
<dbReference type="SFLD" id="SFLDS00003">
    <property type="entry name" value="Haloacid_Dehalogenase"/>
    <property type="match status" value="1"/>
</dbReference>
<dbReference type="GO" id="GO:0016787">
    <property type="term" value="F:hydrolase activity"/>
    <property type="evidence" value="ECO:0007669"/>
    <property type="project" value="UniProtKB-KW"/>
</dbReference>
<dbReference type="InterPro" id="IPR006439">
    <property type="entry name" value="HAD-SF_hydro_IA"/>
</dbReference>
<dbReference type="EMBL" id="FMYF01000002">
    <property type="protein sequence ID" value="SDB80266.1"/>
    <property type="molecule type" value="Genomic_DNA"/>
</dbReference>
<reference evidence="11 12" key="1">
    <citation type="submission" date="2016-06" db="EMBL/GenBank/DDBJ databases">
        <authorList>
            <person name="Olsen C.W."/>
            <person name="Carey S."/>
            <person name="Hinshaw L."/>
            <person name="Karasin A.I."/>
        </authorList>
    </citation>
    <scope>NUCLEOTIDE SEQUENCE [LARGE SCALE GENOMIC DNA]</scope>
    <source>
        <strain evidence="11 12">LZ-22</strain>
    </source>
</reference>
<keyword evidence="5" id="KW-0460">Magnesium</keyword>
<dbReference type="NCBIfam" id="TIGR01509">
    <property type="entry name" value="HAD-SF-IA-v3"/>
    <property type="match status" value="1"/>
</dbReference>
<protein>
    <recommendedName>
        <fullName evidence="10">Beta-phosphoglucomutase</fullName>
        <ecNumber evidence="9">5.4.2.6</ecNumber>
    </recommendedName>
</protein>
<dbReference type="InterPro" id="IPR023214">
    <property type="entry name" value="HAD_sf"/>
</dbReference>
<dbReference type="Pfam" id="PF00702">
    <property type="entry name" value="Hydrolase"/>
    <property type="match status" value="1"/>
</dbReference>
<keyword evidence="7" id="KW-0119">Carbohydrate metabolism</keyword>
<dbReference type="Proteomes" id="UP000199086">
    <property type="component" value="Unassembled WGS sequence"/>
</dbReference>
<keyword evidence="4" id="KW-0479">Metal-binding</keyword>
<proteinExistence type="inferred from homology"/>
<dbReference type="PANTHER" id="PTHR46193">
    <property type="entry name" value="6-PHOSPHOGLUCONATE PHOSPHATASE"/>
    <property type="match status" value="1"/>
</dbReference>
<dbReference type="EC" id="5.4.2.6" evidence="9"/>
<evidence type="ECO:0000256" key="9">
    <source>
        <dbReference type="ARBA" id="ARBA00044968"/>
    </source>
</evidence>
<dbReference type="GO" id="GO:0008801">
    <property type="term" value="F:beta-phosphoglucomutase activity"/>
    <property type="evidence" value="ECO:0007669"/>
    <property type="project" value="UniProtKB-EC"/>
</dbReference>
<dbReference type="SUPFAM" id="SSF56784">
    <property type="entry name" value="HAD-like"/>
    <property type="match status" value="1"/>
</dbReference>
<evidence type="ECO:0000256" key="4">
    <source>
        <dbReference type="ARBA" id="ARBA00022723"/>
    </source>
</evidence>
<evidence type="ECO:0000313" key="12">
    <source>
        <dbReference type="Proteomes" id="UP000199086"/>
    </source>
</evidence>
<name>A0A1G6GGG0_9ACTN</name>
<evidence type="ECO:0000256" key="10">
    <source>
        <dbReference type="ARBA" id="ARBA00044991"/>
    </source>
</evidence>
<evidence type="ECO:0000256" key="2">
    <source>
        <dbReference type="ARBA" id="ARBA00006171"/>
    </source>
</evidence>
<evidence type="ECO:0000256" key="7">
    <source>
        <dbReference type="ARBA" id="ARBA00023277"/>
    </source>
</evidence>
<dbReference type="Gene3D" id="3.40.50.1000">
    <property type="entry name" value="HAD superfamily/HAD-like"/>
    <property type="match status" value="1"/>
</dbReference>
<dbReference type="InterPro" id="IPR023198">
    <property type="entry name" value="PGP-like_dom2"/>
</dbReference>
<gene>
    <name evidence="11" type="ORF">GA0111570_10252</name>
</gene>
<evidence type="ECO:0000256" key="3">
    <source>
        <dbReference type="ARBA" id="ARBA00022553"/>
    </source>
</evidence>
<dbReference type="PANTHER" id="PTHR46193:SF18">
    <property type="entry name" value="HEXITOL PHOSPHATASE B"/>
    <property type="match status" value="1"/>
</dbReference>
<dbReference type="AlphaFoldDB" id="A0A1G6GGG0"/>
<comment type="cofactor">
    <cofactor evidence="1">
        <name>Mg(2+)</name>
        <dbReference type="ChEBI" id="CHEBI:18420"/>
    </cofactor>
</comment>
<comment type="similarity">
    <text evidence="2">Belongs to the HAD-like hydrolase superfamily. CbbY/CbbZ/Gph/YieH family.</text>
</comment>
<dbReference type="InterPro" id="IPR036412">
    <property type="entry name" value="HAD-like_sf"/>
</dbReference>
<evidence type="ECO:0000256" key="8">
    <source>
        <dbReference type="ARBA" id="ARBA00044926"/>
    </source>
</evidence>
<dbReference type="InterPro" id="IPR010976">
    <property type="entry name" value="B-phosphoglucomutase_hydrolase"/>
</dbReference>
<evidence type="ECO:0000256" key="5">
    <source>
        <dbReference type="ARBA" id="ARBA00022842"/>
    </source>
</evidence>
<keyword evidence="3" id="KW-0597">Phosphoprotein</keyword>
<organism evidence="11 12">
    <name type="scientific">Raineyella antarctica</name>
    <dbReference type="NCBI Taxonomy" id="1577474"/>
    <lineage>
        <taxon>Bacteria</taxon>
        <taxon>Bacillati</taxon>
        <taxon>Actinomycetota</taxon>
        <taxon>Actinomycetes</taxon>
        <taxon>Propionibacteriales</taxon>
        <taxon>Propionibacteriaceae</taxon>
        <taxon>Raineyella</taxon>
    </lineage>
</organism>
<dbReference type="STRING" id="1577474.GA0111570_10252"/>
<comment type="catalytic activity">
    <reaction evidence="8">
        <text>beta-D-glucose 1-phosphate = beta-D-glucose 6-phosphate</text>
        <dbReference type="Rhea" id="RHEA:20113"/>
        <dbReference type="ChEBI" id="CHEBI:57684"/>
        <dbReference type="ChEBI" id="CHEBI:58247"/>
        <dbReference type="EC" id="5.4.2.6"/>
    </reaction>
</comment>
<dbReference type="InterPro" id="IPR051600">
    <property type="entry name" value="Beta-PGM-like"/>
</dbReference>
<keyword evidence="11" id="KW-0378">Hydrolase</keyword>
<evidence type="ECO:0000256" key="1">
    <source>
        <dbReference type="ARBA" id="ARBA00001946"/>
    </source>
</evidence>
<dbReference type="NCBIfam" id="TIGR02009">
    <property type="entry name" value="PGMB-YQAB-SF"/>
    <property type="match status" value="1"/>
</dbReference>
<dbReference type="GO" id="GO:0046872">
    <property type="term" value="F:metal ion binding"/>
    <property type="evidence" value="ECO:0007669"/>
    <property type="project" value="UniProtKB-KW"/>
</dbReference>
<evidence type="ECO:0000256" key="6">
    <source>
        <dbReference type="ARBA" id="ARBA00023235"/>
    </source>
</evidence>